<keyword evidence="1" id="KW-0479">Metal-binding</keyword>
<feature type="domain" description="RING-type" evidence="4">
    <location>
        <begin position="5"/>
        <end position="52"/>
    </location>
</feature>
<accession>A0A507C9E7</accession>
<keyword evidence="3" id="KW-1133">Transmembrane helix</keyword>
<keyword evidence="1" id="KW-0862">Zinc</keyword>
<protein>
    <recommendedName>
        <fullName evidence="4">RING-type domain-containing protein</fullName>
    </recommendedName>
</protein>
<sequence length="148" mass="15867">MEGECCICHDKLSARGGNKTLSITSLPCCGGGLHSSCLEELLKFSKSCPYCRMDLPSKTKPSSYKVYHASQRATTSADQQQQEQVSASEVGMGVALTVAVGALVGGLLVGRWLGSSNKEDKDQQEQSSSSSQHRRGAQYQQNSSGTRF</sequence>
<gene>
    <name evidence="5" type="ORF">SmJEL517_g03153</name>
</gene>
<feature type="region of interest" description="Disordered" evidence="2">
    <location>
        <begin position="115"/>
        <end position="148"/>
    </location>
</feature>
<reference evidence="5 6" key="1">
    <citation type="journal article" date="2019" name="Sci. Rep.">
        <title>Comparative genomics of chytrid fungi reveal insights into the obligate biotrophic and pathogenic lifestyle of Synchytrium endobioticum.</title>
        <authorList>
            <person name="van de Vossenberg B.T.L.H."/>
            <person name="Warris S."/>
            <person name="Nguyen H.D.T."/>
            <person name="van Gent-Pelzer M.P.E."/>
            <person name="Joly D.L."/>
            <person name="van de Geest H.C."/>
            <person name="Bonants P.J.M."/>
            <person name="Smith D.S."/>
            <person name="Levesque C.A."/>
            <person name="van der Lee T.A.J."/>
        </authorList>
    </citation>
    <scope>NUCLEOTIDE SEQUENCE [LARGE SCALE GENOMIC DNA]</scope>
    <source>
        <strain evidence="5 6">JEL517</strain>
    </source>
</reference>
<comment type="caution">
    <text evidence="5">The sequence shown here is derived from an EMBL/GenBank/DDBJ whole genome shotgun (WGS) entry which is preliminary data.</text>
</comment>
<dbReference type="Pfam" id="PF13639">
    <property type="entry name" value="zf-RING_2"/>
    <property type="match status" value="1"/>
</dbReference>
<feature type="transmembrane region" description="Helical" evidence="3">
    <location>
        <begin position="90"/>
        <end position="113"/>
    </location>
</feature>
<keyword evidence="1" id="KW-0863">Zinc-finger</keyword>
<keyword evidence="3" id="KW-0472">Membrane</keyword>
<dbReference type="InterPro" id="IPR001841">
    <property type="entry name" value="Znf_RING"/>
</dbReference>
<evidence type="ECO:0000256" key="2">
    <source>
        <dbReference type="SAM" id="MobiDB-lite"/>
    </source>
</evidence>
<dbReference type="Proteomes" id="UP000319731">
    <property type="component" value="Unassembled WGS sequence"/>
</dbReference>
<dbReference type="InterPro" id="IPR013083">
    <property type="entry name" value="Znf_RING/FYVE/PHD"/>
</dbReference>
<dbReference type="SUPFAM" id="SSF57850">
    <property type="entry name" value="RING/U-box"/>
    <property type="match status" value="1"/>
</dbReference>
<evidence type="ECO:0000313" key="5">
    <source>
        <dbReference type="EMBL" id="TPX34173.1"/>
    </source>
</evidence>
<dbReference type="GO" id="GO:0008270">
    <property type="term" value="F:zinc ion binding"/>
    <property type="evidence" value="ECO:0007669"/>
    <property type="project" value="UniProtKB-KW"/>
</dbReference>
<dbReference type="Gene3D" id="3.30.40.10">
    <property type="entry name" value="Zinc/RING finger domain, C3HC4 (zinc finger)"/>
    <property type="match status" value="1"/>
</dbReference>
<evidence type="ECO:0000256" key="1">
    <source>
        <dbReference type="PROSITE-ProRule" id="PRU00175"/>
    </source>
</evidence>
<dbReference type="AlphaFoldDB" id="A0A507C9E7"/>
<proteinExistence type="predicted"/>
<evidence type="ECO:0000256" key="3">
    <source>
        <dbReference type="SAM" id="Phobius"/>
    </source>
</evidence>
<evidence type="ECO:0000259" key="4">
    <source>
        <dbReference type="PROSITE" id="PS50089"/>
    </source>
</evidence>
<dbReference type="RefSeq" id="XP_031024970.1">
    <property type="nucleotide sequence ID" value="XM_031169081.1"/>
</dbReference>
<dbReference type="PROSITE" id="PS50089">
    <property type="entry name" value="ZF_RING_2"/>
    <property type="match status" value="1"/>
</dbReference>
<dbReference type="GeneID" id="42004378"/>
<keyword evidence="6" id="KW-1185">Reference proteome</keyword>
<dbReference type="EMBL" id="QEAO01000015">
    <property type="protein sequence ID" value="TPX34173.1"/>
    <property type="molecule type" value="Genomic_DNA"/>
</dbReference>
<name>A0A507C9E7_9FUNG</name>
<evidence type="ECO:0000313" key="6">
    <source>
        <dbReference type="Proteomes" id="UP000319731"/>
    </source>
</evidence>
<keyword evidence="3" id="KW-0812">Transmembrane</keyword>
<feature type="compositionally biased region" description="Polar residues" evidence="2">
    <location>
        <begin position="138"/>
        <end position="148"/>
    </location>
</feature>
<dbReference type="OrthoDB" id="8062037at2759"/>
<organism evidence="5 6">
    <name type="scientific">Synchytrium microbalum</name>
    <dbReference type="NCBI Taxonomy" id="1806994"/>
    <lineage>
        <taxon>Eukaryota</taxon>
        <taxon>Fungi</taxon>
        <taxon>Fungi incertae sedis</taxon>
        <taxon>Chytridiomycota</taxon>
        <taxon>Chytridiomycota incertae sedis</taxon>
        <taxon>Chytridiomycetes</taxon>
        <taxon>Synchytriales</taxon>
        <taxon>Synchytriaceae</taxon>
        <taxon>Synchytrium</taxon>
    </lineage>
</organism>